<dbReference type="GO" id="GO:0003677">
    <property type="term" value="F:DNA binding"/>
    <property type="evidence" value="ECO:0007669"/>
    <property type="project" value="UniProtKB-KW"/>
</dbReference>
<feature type="domain" description="Resolvase/invertase-type recombinase catalytic" evidence="4">
    <location>
        <begin position="4"/>
        <end position="141"/>
    </location>
</feature>
<evidence type="ECO:0000256" key="2">
    <source>
        <dbReference type="ARBA" id="ARBA00023125"/>
    </source>
</evidence>
<dbReference type="PANTHER" id="PTHR30461">
    <property type="entry name" value="DNA-INVERTASE FROM LAMBDOID PROPHAGE"/>
    <property type="match status" value="1"/>
</dbReference>
<feature type="non-terminal residue" evidence="5">
    <location>
        <position position="141"/>
    </location>
</feature>
<dbReference type="PROSITE" id="PS51736">
    <property type="entry name" value="RECOMBINASES_3"/>
    <property type="match status" value="1"/>
</dbReference>
<evidence type="ECO:0000259" key="4">
    <source>
        <dbReference type="PROSITE" id="PS51736"/>
    </source>
</evidence>
<evidence type="ECO:0000256" key="1">
    <source>
        <dbReference type="ARBA" id="ARBA00022908"/>
    </source>
</evidence>
<keyword evidence="2" id="KW-0238">DNA-binding</keyword>
<dbReference type="Gene3D" id="3.40.50.1390">
    <property type="entry name" value="Resolvase, N-terminal catalytic domain"/>
    <property type="match status" value="1"/>
</dbReference>
<sequence>MKVRAAAYLRVSTAAQAGGKRFGLAAQRAAILAYAKAQGYRVVASYSDKGFSGATLARPGLQELLSAEASNFSVILVAKMDRIARDLMAQLWLEKECLRCGHELVSAGEPFRGQDPASVLFRQIIGAFAQFEKARISERMS</sequence>
<reference evidence="5" key="1">
    <citation type="journal article" date="2014" name="Front. Microbiol.">
        <title>High frequency of phylogenetically diverse reductive dehalogenase-homologous genes in deep subseafloor sedimentary metagenomes.</title>
        <authorList>
            <person name="Kawai M."/>
            <person name="Futagami T."/>
            <person name="Toyoda A."/>
            <person name="Takaki Y."/>
            <person name="Nishi S."/>
            <person name="Hori S."/>
            <person name="Arai W."/>
            <person name="Tsubouchi T."/>
            <person name="Morono Y."/>
            <person name="Uchiyama I."/>
            <person name="Ito T."/>
            <person name="Fujiyama A."/>
            <person name="Inagaki F."/>
            <person name="Takami H."/>
        </authorList>
    </citation>
    <scope>NUCLEOTIDE SEQUENCE</scope>
    <source>
        <strain evidence="5">Expedition CK06-06</strain>
    </source>
</reference>
<name>X1UBH7_9ZZZZ</name>
<dbReference type="CDD" id="cd00338">
    <property type="entry name" value="Ser_Recombinase"/>
    <property type="match status" value="1"/>
</dbReference>
<dbReference type="SMART" id="SM00857">
    <property type="entry name" value="Resolvase"/>
    <property type="match status" value="1"/>
</dbReference>
<dbReference type="Pfam" id="PF00239">
    <property type="entry name" value="Resolvase"/>
    <property type="match status" value="1"/>
</dbReference>
<dbReference type="GO" id="GO:0015074">
    <property type="term" value="P:DNA integration"/>
    <property type="evidence" value="ECO:0007669"/>
    <property type="project" value="UniProtKB-KW"/>
</dbReference>
<dbReference type="EMBL" id="BARW01028648">
    <property type="protein sequence ID" value="GAJ14878.1"/>
    <property type="molecule type" value="Genomic_DNA"/>
</dbReference>
<proteinExistence type="predicted"/>
<dbReference type="AlphaFoldDB" id="X1UBH7"/>
<gene>
    <name evidence="5" type="ORF">S12H4_46207</name>
</gene>
<evidence type="ECO:0000313" key="5">
    <source>
        <dbReference type="EMBL" id="GAJ14878.1"/>
    </source>
</evidence>
<comment type="caution">
    <text evidence="5">The sequence shown here is derived from an EMBL/GenBank/DDBJ whole genome shotgun (WGS) entry which is preliminary data.</text>
</comment>
<dbReference type="SUPFAM" id="SSF53041">
    <property type="entry name" value="Resolvase-like"/>
    <property type="match status" value="1"/>
</dbReference>
<dbReference type="InterPro" id="IPR036162">
    <property type="entry name" value="Resolvase-like_N_sf"/>
</dbReference>
<dbReference type="InterPro" id="IPR050639">
    <property type="entry name" value="SSR_resolvase"/>
</dbReference>
<accession>X1UBH7</accession>
<dbReference type="GO" id="GO:0000150">
    <property type="term" value="F:DNA strand exchange activity"/>
    <property type="evidence" value="ECO:0007669"/>
    <property type="project" value="InterPro"/>
</dbReference>
<evidence type="ECO:0000256" key="3">
    <source>
        <dbReference type="ARBA" id="ARBA00023172"/>
    </source>
</evidence>
<keyword evidence="1" id="KW-0229">DNA integration</keyword>
<dbReference type="InterPro" id="IPR006118">
    <property type="entry name" value="Recombinase_CS"/>
</dbReference>
<organism evidence="5">
    <name type="scientific">marine sediment metagenome</name>
    <dbReference type="NCBI Taxonomy" id="412755"/>
    <lineage>
        <taxon>unclassified sequences</taxon>
        <taxon>metagenomes</taxon>
        <taxon>ecological metagenomes</taxon>
    </lineage>
</organism>
<dbReference type="PROSITE" id="PS00397">
    <property type="entry name" value="RECOMBINASES_1"/>
    <property type="match status" value="1"/>
</dbReference>
<keyword evidence="3" id="KW-0233">DNA recombination</keyword>
<dbReference type="PANTHER" id="PTHR30461:SF23">
    <property type="entry name" value="DNA RECOMBINASE-RELATED"/>
    <property type="match status" value="1"/>
</dbReference>
<dbReference type="InterPro" id="IPR006119">
    <property type="entry name" value="Resolv_N"/>
</dbReference>
<protein>
    <recommendedName>
        <fullName evidence="4">Resolvase/invertase-type recombinase catalytic domain-containing protein</fullName>
    </recommendedName>
</protein>